<keyword evidence="7" id="KW-1185">Reference proteome</keyword>
<dbReference type="SUPFAM" id="SSF48008">
    <property type="entry name" value="GntR ligand-binding domain-like"/>
    <property type="match status" value="1"/>
</dbReference>
<sequence>MSTLNGAAAAAGRPVLVTDVLRERIVEGELPPGTPLRDVALSAELGVSRNTLREALRTLHDEGLVVQQLHKGTAVKTLAAEDVTDIYLARRTLELGAVDASPLAPEPLLDAMEAKVAAAELAVDAEAWDKVGTASLRFHQSLVALLGSARLDGFFRVTIAQLRLAFAVMADQGAFQAPWVARDREICDLIRGGRRMDATAALRLYLDESERMVLDAVRASSRTTPTTRTRTARTTSTTPTTPTTTAAKGKR</sequence>
<evidence type="ECO:0000259" key="5">
    <source>
        <dbReference type="PROSITE" id="PS50949"/>
    </source>
</evidence>
<dbReference type="EMBL" id="JAWMAJ010000029">
    <property type="protein sequence ID" value="MDV7216537.1"/>
    <property type="molecule type" value="Genomic_DNA"/>
</dbReference>
<evidence type="ECO:0000256" key="2">
    <source>
        <dbReference type="ARBA" id="ARBA00023125"/>
    </source>
</evidence>
<protein>
    <submittedName>
        <fullName evidence="6">GntR family transcriptional regulator</fullName>
    </submittedName>
</protein>
<comment type="caution">
    <text evidence="6">The sequence shown here is derived from an EMBL/GenBank/DDBJ whole genome shotgun (WGS) entry which is preliminary data.</text>
</comment>
<feature type="domain" description="HTH gntR-type" evidence="5">
    <location>
        <begin position="11"/>
        <end position="78"/>
    </location>
</feature>
<evidence type="ECO:0000313" key="7">
    <source>
        <dbReference type="Proteomes" id="UP001187346"/>
    </source>
</evidence>
<dbReference type="Proteomes" id="UP001187346">
    <property type="component" value="Unassembled WGS sequence"/>
</dbReference>
<evidence type="ECO:0000256" key="4">
    <source>
        <dbReference type="SAM" id="MobiDB-lite"/>
    </source>
</evidence>
<dbReference type="Gene3D" id="1.10.10.10">
    <property type="entry name" value="Winged helix-like DNA-binding domain superfamily/Winged helix DNA-binding domain"/>
    <property type="match status" value="1"/>
</dbReference>
<reference evidence="6 7" key="1">
    <citation type="submission" date="2023-10" db="EMBL/GenBank/DDBJ databases">
        <title>Characterization of rhizosphere-enriched actinobacteria from wheat plants lab-grown on chernevaya soil.</title>
        <authorList>
            <person name="Tikhonova E.N."/>
            <person name="Konopkin A."/>
            <person name="Kravchenko I.K."/>
        </authorList>
    </citation>
    <scope>NUCLEOTIDE SEQUENCE [LARGE SCALE GENOMIC DNA]</scope>
    <source>
        <strain evidence="6 7">RR29</strain>
    </source>
</reference>
<dbReference type="Gene3D" id="1.20.120.530">
    <property type="entry name" value="GntR ligand-binding domain-like"/>
    <property type="match status" value="1"/>
</dbReference>
<dbReference type="RefSeq" id="WP_317771112.1">
    <property type="nucleotide sequence ID" value="NZ_JAWMAJ010000029.1"/>
</dbReference>
<keyword evidence="2" id="KW-0238">DNA-binding</keyword>
<dbReference type="PROSITE" id="PS50949">
    <property type="entry name" value="HTH_GNTR"/>
    <property type="match status" value="1"/>
</dbReference>
<dbReference type="CDD" id="cd07377">
    <property type="entry name" value="WHTH_GntR"/>
    <property type="match status" value="1"/>
</dbReference>
<dbReference type="Pfam" id="PF07729">
    <property type="entry name" value="FCD"/>
    <property type="match status" value="1"/>
</dbReference>
<accession>A0ABU4F7G8</accession>
<dbReference type="InterPro" id="IPR008920">
    <property type="entry name" value="TF_FadR/GntR_C"/>
</dbReference>
<dbReference type="SMART" id="SM00895">
    <property type="entry name" value="FCD"/>
    <property type="match status" value="1"/>
</dbReference>
<dbReference type="SMART" id="SM00345">
    <property type="entry name" value="HTH_GNTR"/>
    <property type="match status" value="1"/>
</dbReference>
<keyword evidence="3" id="KW-0804">Transcription</keyword>
<proteinExistence type="predicted"/>
<dbReference type="InterPro" id="IPR036390">
    <property type="entry name" value="WH_DNA-bd_sf"/>
</dbReference>
<dbReference type="Pfam" id="PF00392">
    <property type="entry name" value="GntR"/>
    <property type="match status" value="1"/>
</dbReference>
<organism evidence="6 7">
    <name type="scientific">Streptomyces prunicolor</name>
    <dbReference type="NCBI Taxonomy" id="67348"/>
    <lineage>
        <taxon>Bacteria</taxon>
        <taxon>Bacillati</taxon>
        <taxon>Actinomycetota</taxon>
        <taxon>Actinomycetes</taxon>
        <taxon>Kitasatosporales</taxon>
        <taxon>Streptomycetaceae</taxon>
        <taxon>Streptomyces</taxon>
    </lineage>
</organism>
<dbReference type="InterPro" id="IPR011711">
    <property type="entry name" value="GntR_C"/>
</dbReference>
<keyword evidence="1" id="KW-0805">Transcription regulation</keyword>
<dbReference type="InterPro" id="IPR036388">
    <property type="entry name" value="WH-like_DNA-bd_sf"/>
</dbReference>
<dbReference type="InterPro" id="IPR000524">
    <property type="entry name" value="Tscrpt_reg_HTH_GntR"/>
</dbReference>
<gene>
    <name evidence="6" type="ORF">R5A26_11295</name>
</gene>
<evidence type="ECO:0000313" key="6">
    <source>
        <dbReference type="EMBL" id="MDV7216537.1"/>
    </source>
</evidence>
<dbReference type="PANTHER" id="PTHR43537">
    <property type="entry name" value="TRANSCRIPTIONAL REGULATOR, GNTR FAMILY"/>
    <property type="match status" value="1"/>
</dbReference>
<evidence type="ECO:0000256" key="1">
    <source>
        <dbReference type="ARBA" id="ARBA00023015"/>
    </source>
</evidence>
<dbReference type="SUPFAM" id="SSF46785">
    <property type="entry name" value="Winged helix' DNA-binding domain"/>
    <property type="match status" value="1"/>
</dbReference>
<evidence type="ECO:0000256" key="3">
    <source>
        <dbReference type="ARBA" id="ARBA00023163"/>
    </source>
</evidence>
<feature type="region of interest" description="Disordered" evidence="4">
    <location>
        <begin position="219"/>
        <end position="251"/>
    </location>
</feature>
<name>A0ABU4F7G8_9ACTN</name>
<dbReference type="PANTHER" id="PTHR43537:SF45">
    <property type="entry name" value="GNTR FAMILY REGULATORY PROTEIN"/>
    <property type="match status" value="1"/>
</dbReference>